<keyword evidence="5 6" id="KW-0472">Membrane</keyword>
<feature type="transmembrane region" description="Helical" evidence="6">
    <location>
        <begin position="114"/>
        <end position="136"/>
    </location>
</feature>
<dbReference type="RefSeq" id="WP_014548763.1">
    <property type="nucleotide sequence ID" value="NC_017449.1"/>
</dbReference>
<dbReference type="InterPro" id="IPR044550">
    <property type="entry name" value="WzxE"/>
</dbReference>
<feature type="transmembrane region" description="Helical" evidence="6">
    <location>
        <begin position="148"/>
        <end position="170"/>
    </location>
</feature>
<feature type="transmembrane region" description="Helical" evidence="6">
    <location>
        <begin position="333"/>
        <end position="354"/>
    </location>
</feature>
<evidence type="ECO:0000256" key="5">
    <source>
        <dbReference type="ARBA" id="ARBA00023136"/>
    </source>
</evidence>
<feature type="transmembrane region" description="Helical" evidence="6">
    <location>
        <begin position="216"/>
        <end position="236"/>
    </location>
</feature>
<feature type="transmembrane region" description="Helical" evidence="6">
    <location>
        <begin position="79"/>
        <end position="102"/>
    </location>
</feature>
<dbReference type="GO" id="GO:0009246">
    <property type="term" value="P:enterobacterial common antigen biosynthetic process"/>
    <property type="evidence" value="ECO:0007669"/>
    <property type="project" value="InterPro"/>
</dbReference>
<dbReference type="PANTHER" id="PTHR30250">
    <property type="entry name" value="PST FAMILY PREDICTED COLANIC ACID TRANSPORTER"/>
    <property type="match status" value="1"/>
</dbReference>
<dbReference type="KEGG" id="fcn:FN3523_1479"/>
<keyword evidence="2" id="KW-1003">Cell membrane</keyword>
<dbReference type="PANTHER" id="PTHR30250:SF30">
    <property type="entry name" value="LIPID III FLIPPASE"/>
    <property type="match status" value="1"/>
</dbReference>
<proteinExistence type="predicted"/>
<evidence type="ECO:0000313" key="8">
    <source>
        <dbReference type="Proteomes" id="UP000008303"/>
    </source>
</evidence>
<sequence length="417" mass="47127">MNLWKTSFFTTIATLATLVSTFLVAKFIAIFAGAAAFGLFGQFISFVNIMQIGSGGIVQTGVVKYIAEYKDDENSKDRIISTATSLVTVFSLVSGVIVAIFSQQLSQLVLGTSSYYWLFICFGLTLYGYVMSQLIRSILNGLNKMKEYATFSVISSIISVLVIPILAYFYQTNGVLLGFVLGQALLFIVVLIFTKITKIKLFLLQIKLRNPWTKKLLIFSIMSVVSGLSLPLAQIFLRNYVAEHSNWTDVGYWQAILRISDAYLLLITTVISTYALPKYSSVKCNQELRKEVFYLLKVIVPIVFFMALCIYLLRHLVIVILFSKSFMPMENLFHFQLLGDVIKIAAWIVANTFLAKAAVKIFIVLEIGFILSFVVLSIIFFNMYGLHGLTIGFFVNYIMYFTTCLIIFLYKFREEGK</sequence>
<dbReference type="CDD" id="cd13125">
    <property type="entry name" value="MATE_like_10"/>
    <property type="match status" value="1"/>
</dbReference>
<keyword evidence="3 6" id="KW-0812">Transmembrane</keyword>
<dbReference type="AlphaFoldDB" id="F4BH38"/>
<dbReference type="eggNOG" id="COG2244">
    <property type="taxonomic scope" value="Bacteria"/>
</dbReference>
<feature type="transmembrane region" description="Helical" evidence="6">
    <location>
        <begin position="390"/>
        <end position="410"/>
    </location>
</feature>
<dbReference type="InterPro" id="IPR050833">
    <property type="entry name" value="Poly_Biosynth_Transport"/>
</dbReference>
<dbReference type="Pfam" id="PF13440">
    <property type="entry name" value="Polysacc_synt_3"/>
    <property type="match status" value="1"/>
</dbReference>
<feature type="transmembrane region" description="Helical" evidence="6">
    <location>
        <begin position="361"/>
        <end position="384"/>
    </location>
</feature>
<feature type="transmembrane region" description="Helical" evidence="6">
    <location>
        <begin position="43"/>
        <end position="67"/>
    </location>
</feature>
<dbReference type="PATRIC" id="fig|676032.3.peg.1490"/>
<organism evidence="7 8">
    <name type="scientific">Francisella hispaniensis</name>
    <dbReference type="NCBI Taxonomy" id="622488"/>
    <lineage>
        <taxon>Bacteria</taxon>
        <taxon>Pseudomonadati</taxon>
        <taxon>Pseudomonadota</taxon>
        <taxon>Gammaproteobacteria</taxon>
        <taxon>Thiotrichales</taxon>
        <taxon>Francisellaceae</taxon>
        <taxon>Francisella</taxon>
    </lineage>
</organism>
<gene>
    <name evidence="7" type="ordered locus">FN3523_1479</name>
</gene>
<dbReference type="Proteomes" id="UP000008303">
    <property type="component" value="Chromosome"/>
</dbReference>
<name>F4BH38_9GAMM</name>
<protein>
    <submittedName>
        <fullName evidence="7">O antigen flippase</fullName>
    </submittedName>
</protein>
<evidence type="ECO:0000256" key="1">
    <source>
        <dbReference type="ARBA" id="ARBA00004651"/>
    </source>
</evidence>
<keyword evidence="4 6" id="KW-1133">Transmembrane helix</keyword>
<dbReference type="GO" id="GO:0005886">
    <property type="term" value="C:plasma membrane"/>
    <property type="evidence" value="ECO:0007669"/>
    <property type="project" value="UniProtKB-SubCell"/>
</dbReference>
<dbReference type="EMBL" id="CP002558">
    <property type="protein sequence ID" value="AEE26782.1"/>
    <property type="molecule type" value="Genomic_DNA"/>
</dbReference>
<feature type="transmembrane region" description="Helical" evidence="6">
    <location>
        <begin position="12"/>
        <end position="37"/>
    </location>
</feature>
<feature type="transmembrane region" description="Helical" evidence="6">
    <location>
        <begin position="292"/>
        <end position="313"/>
    </location>
</feature>
<reference evidence="8" key="1">
    <citation type="journal article" date="2011" name="Appl. Environ. Microbiol.">
        <title>Common ancestry and novel genetic traits of Francisella novicida-like isolates from North America and Australia as revealed by comparative genomic analyses.</title>
        <authorList>
            <person name="Siddaramappa S."/>
            <person name="Challacombe J.F."/>
            <person name="Petersen J.M."/>
            <person name="Pillai S."/>
            <person name="Hogg G."/>
            <person name="Kuske C.R."/>
        </authorList>
    </citation>
    <scope>NUCLEOTIDE SEQUENCE [LARGE SCALE GENOMIC DNA]</scope>
    <source>
        <strain evidence="8">3523</strain>
    </source>
</reference>
<evidence type="ECO:0000256" key="6">
    <source>
        <dbReference type="SAM" id="Phobius"/>
    </source>
</evidence>
<feature type="transmembrane region" description="Helical" evidence="6">
    <location>
        <begin position="256"/>
        <end position="276"/>
    </location>
</feature>
<evidence type="ECO:0000256" key="3">
    <source>
        <dbReference type="ARBA" id="ARBA00022692"/>
    </source>
</evidence>
<accession>F4BH38</accession>
<evidence type="ECO:0000313" key="7">
    <source>
        <dbReference type="EMBL" id="AEE26782.1"/>
    </source>
</evidence>
<evidence type="ECO:0000256" key="2">
    <source>
        <dbReference type="ARBA" id="ARBA00022475"/>
    </source>
</evidence>
<evidence type="ECO:0000256" key="4">
    <source>
        <dbReference type="ARBA" id="ARBA00022989"/>
    </source>
</evidence>
<comment type="subcellular location">
    <subcellularLocation>
        <location evidence="1">Cell membrane</location>
        <topology evidence="1">Multi-pass membrane protein</topology>
    </subcellularLocation>
</comment>
<dbReference type="HOGENOM" id="CLU_042154_0_0_6"/>
<feature type="transmembrane region" description="Helical" evidence="6">
    <location>
        <begin position="176"/>
        <end position="196"/>
    </location>
</feature>